<dbReference type="OrthoDB" id="3354175at2759"/>
<dbReference type="HOGENOM" id="CLU_044614_3_3_1"/>
<organism evidence="2 3">
    <name type="scientific">Phlebiopsis gigantea (strain 11061_1 CR5-6)</name>
    <name type="common">White-rot fungus</name>
    <name type="synonym">Peniophora gigantea</name>
    <dbReference type="NCBI Taxonomy" id="745531"/>
    <lineage>
        <taxon>Eukaryota</taxon>
        <taxon>Fungi</taxon>
        <taxon>Dikarya</taxon>
        <taxon>Basidiomycota</taxon>
        <taxon>Agaricomycotina</taxon>
        <taxon>Agaricomycetes</taxon>
        <taxon>Polyporales</taxon>
        <taxon>Phanerochaetaceae</taxon>
        <taxon>Phlebiopsis</taxon>
    </lineage>
</organism>
<feature type="transmembrane region" description="Helical" evidence="1">
    <location>
        <begin position="149"/>
        <end position="171"/>
    </location>
</feature>
<dbReference type="AlphaFoldDB" id="A0A0C3NNG9"/>
<keyword evidence="1" id="KW-0812">Transmembrane</keyword>
<feature type="transmembrane region" description="Helical" evidence="1">
    <location>
        <begin position="107"/>
        <end position="128"/>
    </location>
</feature>
<keyword evidence="1" id="KW-1133">Transmembrane helix</keyword>
<gene>
    <name evidence="2" type="ORF">PHLGIDRAFT_118788</name>
</gene>
<dbReference type="STRING" id="745531.A0A0C3NNG9"/>
<proteinExistence type="predicted"/>
<keyword evidence="3" id="KW-1185">Reference proteome</keyword>
<reference evidence="2 3" key="1">
    <citation type="journal article" date="2014" name="PLoS Genet.">
        <title>Analysis of the Phlebiopsis gigantea genome, transcriptome and secretome provides insight into its pioneer colonization strategies of wood.</title>
        <authorList>
            <person name="Hori C."/>
            <person name="Ishida T."/>
            <person name="Igarashi K."/>
            <person name="Samejima M."/>
            <person name="Suzuki H."/>
            <person name="Master E."/>
            <person name="Ferreira P."/>
            <person name="Ruiz-Duenas F.J."/>
            <person name="Held B."/>
            <person name="Canessa P."/>
            <person name="Larrondo L.F."/>
            <person name="Schmoll M."/>
            <person name="Druzhinina I.S."/>
            <person name="Kubicek C.P."/>
            <person name="Gaskell J.A."/>
            <person name="Kersten P."/>
            <person name="St John F."/>
            <person name="Glasner J."/>
            <person name="Sabat G."/>
            <person name="Splinter BonDurant S."/>
            <person name="Syed K."/>
            <person name="Yadav J."/>
            <person name="Mgbeahuruike A.C."/>
            <person name="Kovalchuk A."/>
            <person name="Asiegbu F.O."/>
            <person name="Lackner G."/>
            <person name="Hoffmeister D."/>
            <person name="Rencoret J."/>
            <person name="Gutierrez A."/>
            <person name="Sun H."/>
            <person name="Lindquist E."/>
            <person name="Barry K."/>
            <person name="Riley R."/>
            <person name="Grigoriev I.V."/>
            <person name="Henrissat B."/>
            <person name="Kues U."/>
            <person name="Berka R.M."/>
            <person name="Martinez A.T."/>
            <person name="Covert S.F."/>
            <person name="Blanchette R.A."/>
            <person name="Cullen D."/>
        </authorList>
    </citation>
    <scope>NUCLEOTIDE SEQUENCE [LARGE SCALE GENOMIC DNA]</scope>
    <source>
        <strain evidence="2 3">11061_1 CR5-6</strain>
    </source>
</reference>
<dbReference type="EMBL" id="KN840513">
    <property type="protein sequence ID" value="KIP06649.1"/>
    <property type="molecule type" value="Genomic_DNA"/>
</dbReference>
<dbReference type="Proteomes" id="UP000053257">
    <property type="component" value="Unassembled WGS sequence"/>
</dbReference>
<evidence type="ECO:0000256" key="1">
    <source>
        <dbReference type="SAM" id="Phobius"/>
    </source>
</evidence>
<evidence type="ECO:0000313" key="3">
    <source>
        <dbReference type="Proteomes" id="UP000053257"/>
    </source>
</evidence>
<sequence length="252" mass="27381">MHVSIDLFRILDAFHTSGELAGGPVALLGNVHNVTHVMKSAVYISETCISDALVVYRCHVVVKRRIVTILLSLMVVGSAISGYGSIYMLVHSPPIQGSIFNSSIAPWISSFNVITAATNILATSLIAYSIWRVDKIVSRASPTTMLSPVMLLIIESGAVYAFALLLLTVFYTRDSNAQFIILDGISPLIGIVFCGIIIRVRLYPASEPKEPTWLWTSHGVLTNITPVETAVTTVRTYPTVMGTTSATRVEIK</sequence>
<evidence type="ECO:0000313" key="2">
    <source>
        <dbReference type="EMBL" id="KIP06649.1"/>
    </source>
</evidence>
<accession>A0A0C3NNG9</accession>
<protein>
    <submittedName>
        <fullName evidence="2">Uncharacterized protein</fullName>
    </submittedName>
</protein>
<name>A0A0C3NNG9_PHLG1</name>
<feature type="transmembrane region" description="Helical" evidence="1">
    <location>
        <begin position="66"/>
        <end position="87"/>
    </location>
</feature>
<keyword evidence="1" id="KW-0472">Membrane</keyword>
<feature type="transmembrane region" description="Helical" evidence="1">
    <location>
        <begin position="177"/>
        <end position="198"/>
    </location>
</feature>